<feature type="transmembrane region" description="Helical" evidence="7">
    <location>
        <begin position="135"/>
        <end position="156"/>
    </location>
</feature>
<name>A0A3S4VTV7_MYCAU</name>
<evidence type="ECO:0000256" key="4">
    <source>
        <dbReference type="ARBA" id="ARBA00022989"/>
    </source>
</evidence>
<evidence type="ECO:0000256" key="2">
    <source>
        <dbReference type="ARBA" id="ARBA00022475"/>
    </source>
</evidence>
<dbReference type="RefSeq" id="WP_197724109.1">
    <property type="nucleotide sequence ID" value="NZ_CVQQ01000002.1"/>
</dbReference>
<feature type="transmembrane region" description="Helical" evidence="7">
    <location>
        <begin position="38"/>
        <end position="56"/>
    </location>
</feature>
<evidence type="ECO:0000313" key="10">
    <source>
        <dbReference type="Proteomes" id="UP000279306"/>
    </source>
</evidence>
<feature type="transmembrane region" description="Helical" evidence="7">
    <location>
        <begin position="112"/>
        <end position="129"/>
    </location>
</feature>
<comment type="similarity">
    <text evidence="6">Belongs to the YccS/YhfK family.</text>
</comment>
<keyword evidence="3 7" id="KW-0812">Transmembrane</keyword>
<evidence type="ECO:0000259" key="8">
    <source>
        <dbReference type="Pfam" id="PF13515"/>
    </source>
</evidence>
<keyword evidence="10" id="KW-1185">Reference proteome</keyword>
<dbReference type="STRING" id="1791.GCA_001049355_01079"/>
<comment type="subcellular location">
    <subcellularLocation>
        <location evidence="1">Cell membrane</location>
        <topology evidence="1">Multi-pass membrane protein</topology>
    </subcellularLocation>
</comment>
<keyword evidence="4 7" id="KW-1133">Transmembrane helix</keyword>
<dbReference type="Pfam" id="PF13515">
    <property type="entry name" value="FUSC_2"/>
    <property type="match status" value="1"/>
</dbReference>
<keyword evidence="2" id="KW-1003">Cell membrane</keyword>
<feature type="transmembrane region" description="Helical" evidence="7">
    <location>
        <begin position="394"/>
        <end position="412"/>
    </location>
</feature>
<feature type="transmembrane region" description="Helical" evidence="7">
    <location>
        <begin position="418"/>
        <end position="436"/>
    </location>
</feature>
<evidence type="ECO:0000256" key="6">
    <source>
        <dbReference type="ARBA" id="ARBA00043993"/>
    </source>
</evidence>
<evidence type="ECO:0000256" key="3">
    <source>
        <dbReference type="ARBA" id="ARBA00022692"/>
    </source>
</evidence>
<feature type="transmembrane region" description="Helical" evidence="7">
    <location>
        <begin position="12"/>
        <end position="32"/>
    </location>
</feature>
<keyword evidence="5 7" id="KW-0472">Membrane</keyword>
<feature type="domain" description="Integral membrane bound transporter" evidence="8">
    <location>
        <begin position="362"/>
        <end position="483"/>
    </location>
</feature>
<proteinExistence type="inferred from homology"/>
<gene>
    <name evidence="9" type="primary">yccS_2</name>
    <name evidence="9" type="ORF">NCTC10437_02941</name>
</gene>
<dbReference type="GO" id="GO:0005886">
    <property type="term" value="C:plasma membrane"/>
    <property type="evidence" value="ECO:0007669"/>
    <property type="project" value="UniProtKB-SubCell"/>
</dbReference>
<dbReference type="AlphaFoldDB" id="A0A3S4VTV7"/>
<evidence type="ECO:0000313" key="9">
    <source>
        <dbReference type="EMBL" id="VEG55347.1"/>
    </source>
</evidence>
<reference evidence="9 10" key="1">
    <citation type="submission" date="2018-12" db="EMBL/GenBank/DDBJ databases">
        <authorList>
            <consortium name="Pathogen Informatics"/>
        </authorList>
    </citation>
    <scope>NUCLEOTIDE SEQUENCE [LARGE SCALE GENOMIC DNA]</scope>
    <source>
        <strain evidence="9 10">NCTC10437</strain>
    </source>
</reference>
<evidence type="ECO:0000256" key="1">
    <source>
        <dbReference type="ARBA" id="ARBA00004651"/>
    </source>
</evidence>
<accession>A0A3S4VTV7</accession>
<dbReference type="EMBL" id="LR134356">
    <property type="protein sequence ID" value="VEG55347.1"/>
    <property type="molecule type" value="Genomic_DNA"/>
</dbReference>
<dbReference type="PANTHER" id="PTHR30509">
    <property type="entry name" value="P-HYDROXYBENZOIC ACID EFFLUX PUMP SUBUNIT-RELATED"/>
    <property type="match status" value="1"/>
</dbReference>
<protein>
    <submittedName>
        <fullName evidence="9">Membrane protein-like protein</fullName>
    </submittedName>
</protein>
<evidence type="ECO:0000256" key="7">
    <source>
        <dbReference type="SAM" id="Phobius"/>
    </source>
</evidence>
<dbReference type="Proteomes" id="UP000279306">
    <property type="component" value="Chromosome"/>
</dbReference>
<evidence type="ECO:0000256" key="5">
    <source>
        <dbReference type="ARBA" id="ARBA00023136"/>
    </source>
</evidence>
<dbReference type="InterPro" id="IPR049453">
    <property type="entry name" value="Memb_transporter_dom"/>
</dbReference>
<dbReference type="PANTHER" id="PTHR30509:SF9">
    <property type="entry name" value="MULTIDRUG RESISTANCE PROTEIN MDTO"/>
    <property type="match status" value="1"/>
</dbReference>
<dbReference type="KEGG" id="mauu:NCTC10437_02941"/>
<organism evidence="9 10">
    <name type="scientific">Mycolicibacterium aurum</name>
    <name type="common">Mycobacterium aurum</name>
    <dbReference type="NCBI Taxonomy" id="1791"/>
    <lineage>
        <taxon>Bacteria</taxon>
        <taxon>Bacillati</taxon>
        <taxon>Actinomycetota</taxon>
        <taxon>Actinomycetes</taxon>
        <taxon>Mycobacteriales</taxon>
        <taxon>Mycobacteriaceae</taxon>
        <taxon>Mycolicibacterium</taxon>
    </lineage>
</organism>
<feature type="transmembrane region" description="Helical" evidence="7">
    <location>
        <begin position="471"/>
        <end position="488"/>
    </location>
</feature>
<sequence length="670" mass="69631">MIKGLALPPVMPDLGAVLRSLGCVVVIAAIAVQWGPPGSATAAMGAAVIAGAAGLMDSPRNRVPLVLLVSTLTGAAVLFGALTSAFSPLFVVVVAAWCFGASMLWALSGSAGLLGAAAGALLVTAPPISPTPGSVLGATALAVAGGLLQAAVVALWPPQRWRDQRAALVAAYRALAADARKLSAGGDKTDFAVNTEPLMDLHEAFVVIDGRHRRRPAEYRSWYALPERIAATLADVAAIPRSDALSRVLSEAADTLAAIADTGRPGRIGTDVAINRFDSVLREVTDRESAALQRLSAQLHEAVAMRLGDFVASTPEAVRFRRPELRTSARAAIDLIRSHLVWHSPVLRHAVRLSVAVTFGCAVERYTHAPEGYWIPLTVLMALRPETAHTYTRCAGRVAGSVAAIVVAYTVLAVLNPAVAVSAALAVLAVGVAFLVSGLGYLAVSAAVTAAAVFLIDAGRPGPPVAISDPVLAALAGGALAVIAHVLLPDDALTRLAQRAGELLKTEIDYAATVIKAYVHELDSPAEALSASWQRAFRARAAFEAATGAMRIESRELRHWLRAYRTALNAVTGSCTTLEAHLPVRPVTADREFALAVDEYVEALCGDPPTAASPFTVDSAELAAADQRLRDAVPRRGSDDGPARVLVAEVAAITRSLTAIAVSSGPTSAR</sequence>